<dbReference type="InterPro" id="IPR050307">
    <property type="entry name" value="Sterol_Desaturase_Related"/>
</dbReference>
<dbReference type="Pfam" id="PF04116">
    <property type="entry name" value="FA_hydroxylase"/>
    <property type="match status" value="1"/>
</dbReference>
<keyword evidence="2 6" id="KW-0812">Transmembrane</keyword>
<protein>
    <submittedName>
        <fullName evidence="8">Related to ERG25 - C-4 methyl sterol oxidase</fullName>
    </submittedName>
</protein>
<feature type="region of interest" description="Disordered" evidence="5">
    <location>
        <begin position="1"/>
        <end position="21"/>
    </location>
</feature>
<feature type="domain" description="Fatty acid hydroxylase" evidence="7">
    <location>
        <begin position="213"/>
        <end position="353"/>
    </location>
</feature>
<dbReference type="GO" id="GO:0016491">
    <property type="term" value="F:oxidoreductase activity"/>
    <property type="evidence" value="ECO:0007669"/>
    <property type="project" value="InterPro"/>
</dbReference>
<dbReference type="EMBL" id="OOIN01000030">
    <property type="protein sequence ID" value="SPO29782.1"/>
    <property type="molecule type" value="Genomic_DNA"/>
</dbReference>
<feature type="transmembrane region" description="Helical" evidence="6">
    <location>
        <begin position="205"/>
        <end position="225"/>
    </location>
</feature>
<dbReference type="Proteomes" id="UP000324022">
    <property type="component" value="Unassembled WGS sequence"/>
</dbReference>
<proteinExistence type="predicted"/>
<dbReference type="GO" id="GO:0016020">
    <property type="term" value="C:membrane"/>
    <property type="evidence" value="ECO:0007669"/>
    <property type="project" value="UniProtKB-SubCell"/>
</dbReference>
<evidence type="ECO:0000259" key="7">
    <source>
        <dbReference type="Pfam" id="PF04116"/>
    </source>
</evidence>
<keyword evidence="4 6" id="KW-0472">Membrane</keyword>
<dbReference type="GO" id="GO:0008610">
    <property type="term" value="P:lipid biosynthetic process"/>
    <property type="evidence" value="ECO:0007669"/>
    <property type="project" value="InterPro"/>
</dbReference>
<evidence type="ECO:0000256" key="3">
    <source>
        <dbReference type="ARBA" id="ARBA00022989"/>
    </source>
</evidence>
<dbReference type="PANTHER" id="PTHR11863">
    <property type="entry name" value="STEROL DESATURASE"/>
    <property type="match status" value="1"/>
</dbReference>
<evidence type="ECO:0000256" key="2">
    <source>
        <dbReference type="ARBA" id="ARBA00022692"/>
    </source>
</evidence>
<evidence type="ECO:0000313" key="8">
    <source>
        <dbReference type="EMBL" id="SPO29782.1"/>
    </source>
</evidence>
<dbReference type="GO" id="GO:0005506">
    <property type="term" value="F:iron ion binding"/>
    <property type="evidence" value="ECO:0007669"/>
    <property type="project" value="InterPro"/>
</dbReference>
<sequence>MSNSAMDPHGPSEVATKPQLDSLHQTHRTVDATAAASKKHAMTSTWLKKDPNNWSFSERVLVRLGLVPSPFSDTDKSRTPVFAKDAPVPAFPLWKVHLFVAPQALAPLMLHASFTYLTGIQLGRAWVAPLYMVYFIIVGTRYVSWCNRTAAELGTFDGQAQRDAVPDLDTARVMRELLSVVLARTGVAVLYLYDPHAPIFDIKTLLLLPINMFFYAVVLDFYFYWYHRLMHEVNWLWRFHRKHHTTKHPTAAFGAFADHEQEFCDILVIPTLAWLTWRVDFATWWVTTCYILYVEAVGHSGIRAYFQLPTTWPLRYLGVELCVEDHDIHHRHGWKKSGNYGKQTRLWDALFGTMLPRIEGTSRNVDWDRL</sequence>
<dbReference type="InterPro" id="IPR006694">
    <property type="entry name" value="Fatty_acid_hydroxylase"/>
</dbReference>
<accession>A0A5C3EHA0</accession>
<evidence type="ECO:0000256" key="6">
    <source>
        <dbReference type="SAM" id="Phobius"/>
    </source>
</evidence>
<gene>
    <name evidence="8" type="ORF">UTRI_06054_B</name>
</gene>
<comment type="subcellular location">
    <subcellularLocation>
        <location evidence="1">Membrane</location>
    </subcellularLocation>
</comment>
<organism evidence="8 9">
    <name type="scientific">Ustilago trichophora</name>
    <dbReference type="NCBI Taxonomy" id="86804"/>
    <lineage>
        <taxon>Eukaryota</taxon>
        <taxon>Fungi</taxon>
        <taxon>Dikarya</taxon>
        <taxon>Basidiomycota</taxon>
        <taxon>Ustilaginomycotina</taxon>
        <taxon>Ustilaginomycetes</taxon>
        <taxon>Ustilaginales</taxon>
        <taxon>Ustilaginaceae</taxon>
        <taxon>Ustilago</taxon>
    </lineage>
</organism>
<feature type="transmembrane region" description="Helical" evidence="6">
    <location>
        <begin position="177"/>
        <end position="193"/>
    </location>
</feature>
<evidence type="ECO:0000256" key="1">
    <source>
        <dbReference type="ARBA" id="ARBA00004370"/>
    </source>
</evidence>
<evidence type="ECO:0000256" key="4">
    <source>
        <dbReference type="ARBA" id="ARBA00023136"/>
    </source>
</evidence>
<keyword evidence="3 6" id="KW-1133">Transmembrane helix</keyword>
<evidence type="ECO:0000313" key="9">
    <source>
        <dbReference type="Proteomes" id="UP000324022"/>
    </source>
</evidence>
<dbReference type="OrthoDB" id="6354873at2759"/>
<keyword evidence="9" id="KW-1185">Reference proteome</keyword>
<name>A0A5C3EHA0_9BASI</name>
<evidence type="ECO:0000256" key="5">
    <source>
        <dbReference type="SAM" id="MobiDB-lite"/>
    </source>
</evidence>
<reference evidence="8 9" key="1">
    <citation type="submission" date="2018-03" db="EMBL/GenBank/DDBJ databases">
        <authorList>
            <person name="Guldener U."/>
        </authorList>
    </citation>
    <scope>NUCLEOTIDE SEQUENCE [LARGE SCALE GENOMIC DNA]</scope>
    <source>
        <strain evidence="8 9">NBRC100155</strain>
    </source>
</reference>
<dbReference type="AlphaFoldDB" id="A0A5C3EHA0"/>